<evidence type="ECO:0000256" key="11">
    <source>
        <dbReference type="SAM" id="MobiDB-lite"/>
    </source>
</evidence>
<accession>A0ABV8Q4M5</accession>
<evidence type="ECO:0000256" key="4">
    <source>
        <dbReference type="ARBA" id="ARBA00022475"/>
    </source>
</evidence>
<sequence>MGQRAGAPGSSAKKSGPTPEARRISAKARPSDQIFKFLSTGSAVLIMVILAGVAIFLIVKALPAITADWSKGALAGGTTANHADFWTYTLPLIWGTVWSALIGLVMGGPVAIGIALFISHYAPRRVAGVLAYLVDLLAAVPSIIFGLWGIFTIRKFLLPFQTWLNHHIGWFPLFGGTPSSTGSTMFAASVVLAVMILPIITSITREIFLQTPRLHEEAALALGATKWETVRLAVFPYARSGMLSAILLGLGRALGETMAIAMIMSPALIFSLRLFTDNQNSQTIAANIALNFPESNSLQRDALIGTGLMLFVISLIVNFAARFIIGRTGRTGGGRKAKKLPPVNATSILALDDSAGPLEALHPHASSAHPEGLPPTPTEGPRE</sequence>
<evidence type="ECO:0000256" key="5">
    <source>
        <dbReference type="ARBA" id="ARBA00022592"/>
    </source>
</evidence>
<dbReference type="InterPro" id="IPR011864">
    <property type="entry name" value="Phosphate_PstC"/>
</dbReference>
<feature type="transmembrane region" description="Helical" evidence="9">
    <location>
        <begin position="130"/>
        <end position="151"/>
    </location>
</feature>
<evidence type="ECO:0000259" key="12">
    <source>
        <dbReference type="PROSITE" id="PS50928"/>
    </source>
</evidence>
<dbReference type="PANTHER" id="PTHR30425:SF1">
    <property type="entry name" value="PHOSPHATE TRANSPORT SYSTEM PERMEASE PROTEIN PSTC"/>
    <property type="match status" value="1"/>
</dbReference>
<evidence type="ECO:0000256" key="1">
    <source>
        <dbReference type="ARBA" id="ARBA00004651"/>
    </source>
</evidence>
<comment type="caution">
    <text evidence="13">The sequence shown here is derived from an EMBL/GenBank/DDBJ whole genome shotgun (WGS) entry which is preliminary data.</text>
</comment>
<keyword evidence="4 10" id="KW-1003">Cell membrane</keyword>
<dbReference type="SUPFAM" id="SSF161098">
    <property type="entry name" value="MetI-like"/>
    <property type="match status" value="1"/>
</dbReference>
<dbReference type="NCBIfam" id="TIGR02138">
    <property type="entry name" value="phosphate_pstC"/>
    <property type="match status" value="1"/>
</dbReference>
<feature type="transmembrane region" description="Helical" evidence="9">
    <location>
        <begin position="185"/>
        <end position="204"/>
    </location>
</feature>
<evidence type="ECO:0000256" key="9">
    <source>
        <dbReference type="RuleBase" id="RU363032"/>
    </source>
</evidence>
<evidence type="ECO:0000256" key="6">
    <source>
        <dbReference type="ARBA" id="ARBA00022692"/>
    </source>
</evidence>
<keyword evidence="8 9" id="KW-0472">Membrane</keyword>
<dbReference type="Proteomes" id="UP001595900">
    <property type="component" value="Unassembled WGS sequence"/>
</dbReference>
<evidence type="ECO:0000256" key="8">
    <source>
        <dbReference type="ARBA" id="ARBA00023136"/>
    </source>
</evidence>
<evidence type="ECO:0000256" key="10">
    <source>
        <dbReference type="RuleBase" id="RU363054"/>
    </source>
</evidence>
<comment type="similarity">
    <text evidence="2 10">Belongs to the binding-protein-dependent transport system permease family. CysTW subfamily.</text>
</comment>
<gene>
    <name evidence="13" type="primary">pstC</name>
    <name evidence="13" type="ORF">ACFOYW_02910</name>
</gene>
<dbReference type="Pfam" id="PF00528">
    <property type="entry name" value="BPD_transp_1"/>
    <property type="match status" value="1"/>
</dbReference>
<protein>
    <recommendedName>
        <fullName evidence="10">Phosphate transport system permease protein</fullName>
    </recommendedName>
</protein>
<evidence type="ECO:0000256" key="2">
    <source>
        <dbReference type="ARBA" id="ARBA00007069"/>
    </source>
</evidence>
<feature type="transmembrane region" description="Helical" evidence="9">
    <location>
        <begin position="92"/>
        <end position="118"/>
    </location>
</feature>
<evidence type="ECO:0000256" key="3">
    <source>
        <dbReference type="ARBA" id="ARBA00022448"/>
    </source>
</evidence>
<dbReference type="RefSeq" id="WP_390227360.1">
    <property type="nucleotide sequence ID" value="NZ_JBHSCN010000002.1"/>
</dbReference>
<feature type="region of interest" description="Disordered" evidence="11">
    <location>
        <begin position="358"/>
        <end position="383"/>
    </location>
</feature>
<keyword evidence="6 9" id="KW-0812">Transmembrane</keyword>
<name>A0ABV8Q4M5_9MICO</name>
<evidence type="ECO:0000256" key="7">
    <source>
        <dbReference type="ARBA" id="ARBA00022989"/>
    </source>
</evidence>
<comment type="function">
    <text evidence="10">Part of the binding-protein-dependent transport system for phosphate; probably responsible for the translocation of the substrate across the membrane.</text>
</comment>
<dbReference type="PANTHER" id="PTHR30425">
    <property type="entry name" value="PHOSPHATE TRANSPORT SYSTEM PERMEASE PROTEIN PST"/>
    <property type="match status" value="1"/>
</dbReference>
<evidence type="ECO:0000313" key="14">
    <source>
        <dbReference type="Proteomes" id="UP001595900"/>
    </source>
</evidence>
<feature type="domain" description="ABC transmembrane type-1" evidence="12">
    <location>
        <begin position="93"/>
        <end position="321"/>
    </location>
</feature>
<comment type="subcellular location">
    <subcellularLocation>
        <location evidence="1 9">Cell membrane</location>
        <topology evidence="1 9">Multi-pass membrane protein</topology>
    </subcellularLocation>
</comment>
<feature type="transmembrane region" description="Helical" evidence="9">
    <location>
        <begin position="37"/>
        <end position="59"/>
    </location>
</feature>
<feature type="transmembrane region" description="Helical" evidence="9">
    <location>
        <begin position="302"/>
        <end position="325"/>
    </location>
</feature>
<keyword evidence="3 9" id="KW-0813">Transport</keyword>
<dbReference type="PROSITE" id="PS50928">
    <property type="entry name" value="ABC_TM1"/>
    <property type="match status" value="1"/>
</dbReference>
<dbReference type="InterPro" id="IPR000515">
    <property type="entry name" value="MetI-like"/>
</dbReference>
<keyword evidence="14" id="KW-1185">Reference proteome</keyword>
<reference evidence="14" key="1">
    <citation type="journal article" date="2019" name="Int. J. Syst. Evol. Microbiol.">
        <title>The Global Catalogue of Microorganisms (GCM) 10K type strain sequencing project: providing services to taxonomists for standard genome sequencing and annotation.</title>
        <authorList>
            <consortium name="The Broad Institute Genomics Platform"/>
            <consortium name="The Broad Institute Genome Sequencing Center for Infectious Disease"/>
            <person name="Wu L."/>
            <person name="Ma J."/>
        </authorList>
    </citation>
    <scope>NUCLEOTIDE SEQUENCE [LARGE SCALE GENOMIC DNA]</scope>
    <source>
        <strain evidence="14">CGMCC 1.10363</strain>
    </source>
</reference>
<dbReference type="CDD" id="cd06261">
    <property type="entry name" value="TM_PBP2"/>
    <property type="match status" value="1"/>
</dbReference>
<dbReference type="Gene3D" id="1.10.3720.10">
    <property type="entry name" value="MetI-like"/>
    <property type="match status" value="1"/>
</dbReference>
<feature type="transmembrane region" description="Helical" evidence="9">
    <location>
        <begin position="245"/>
        <end position="270"/>
    </location>
</feature>
<dbReference type="InterPro" id="IPR035906">
    <property type="entry name" value="MetI-like_sf"/>
</dbReference>
<keyword evidence="7 9" id="KW-1133">Transmembrane helix</keyword>
<organism evidence="13 14">
    <name type="scientific">Gryllotalpicola reticulitermitis</name>
    <dbReference type="NCBI Taxonomy" id="1184153"/>
    <lineage>
        <taxon>Bacteria</taxon>
        <taxon>Bacillati</taxon>
        <taxon>Actinomycetota</taxon>
        <taxon>Actinomycetes</taxon>
        <taxon>Micrococcales</taxon>
        <taxon>Microbacteriaceae</taxon>
        <taxon>Gryllotalpicola</taxon>
    </lineage>
</organism>
<keyword evidence="5 10" id="KW-0592">Phosphate transport</keyword>
<feature type="region of interest" description="Disordered" evidence="11">
    <location>
        <begin position="1"/>
        <end position="27"/>
    </location>
</feature>
<dbReference type="InterPro" id="IPR051124">
    <property type="entry name" value="Phosphate_Transport_Permease"/>
</dbReference>
<dbReference type="EMBL" id="JBHSCN010000002">
    <property type="protein sequence ID" value="MFC4242309.1"/>
    <property type="molecule type" value="Genomic_DNA"/>
</dbReference>
<feature type="compositionally biased region" description="Pro residues" evidence="11">
    <location>
        <begin position="372"/>
        <end position="383"/>
    </location>
</feature>
<proteinExistence type="inferred from homology"/>
<evidence type="ECO:0000313" key="13">
    <source>
        <dbReference type="EMBL" id="MFC4242309.1"/>
    </source>
</evidence>